<protein>
    <submittedName>
        <fullName evidence="1">Uncharacterized protein</fullName>
    </submittedName>
</protein>
<reference evidence="1 2" key="1">
    <citation type="submission" date="2020-04" db="EMBL/GenBank/DDBJ databases">
        <title>Ferrimonas sp. S7 isolated from sea water.</title>
        <authorList>
            <person name="Bae S.S."/>
            <person name="Baek K."/>
        </authorList>
    </citation>
    <scope>NUCLEOTIDE SEQUENCE [LARGE SCALE GENOMIC DNA]</scope>
    <source>
        <strain evidence="1 2">S7</strain>
    </source>
</reference>
<dbReference type="RefSeq" id="WP_168661683.1">
    <property type="nucleotide sequence ID" value="NZ_CP051180.1"/>
</dbReference>
<name>A0A6H1UJU4_9GAMM</name>
<sequence length="102" mass="11795">MSETTKTIKRTRTIQAAMILSMMYMGFERTEYQEFQEAIKPSHRDFADVVFAVIGYKTPYSAFEIVITDNRYDPSPILWIQANKVLDGHNGDYKAAYQELTS</sequence>
<dbReference type="KEGG" id="fes:HER31_14900"/>
<evidence type="ECO:0000313" key="2">
    <source>
        <dbReference type="Proteomes" id="UP000501602"/>
    </source>
</evidence>
<gene>
    <name evidence="1" type="ORF">HER31_14900</name>
</gene>
<evidence type="ECO:0000313" key="1">
    <source>
        <dbReference type="EMBL" id="QIZ78072.1"/>
    </source>
</evidence>
<keyword evidence="2" id="KW-1185">Reference proteome</keyword>
<dbReference type="Proteomes" id="UP000501602">
    <property type="component" value="Chromosome"/>
</dbReference>
<dbReference type="AlphaFoldDB" id="A0A6H1UJU4"/>
<proteinExistence type="predicted"/>
<organism evidence="1 2">
    <name type="scientific">Ferrimonas lipolytica</name>
    <dbReference type="NCBI Taxonomy" id="2724191"/>
    <lineage>
        <taxon>Bacteria</taxon>
        <taxon>Pseudomonadati</taxon>
        <taxon>Pseudomonadota</taxon>
        <taxon>Gammaproteobacteria</taxon>
        <taxon>Alteromonadales</taxon>
        <taxon>Ferrimonadaceae</taxon>
        <taxon>Ferrimonas</taxon>
    </lineage>
</organism>
<accession>A0A6H1UJU4</accession>
<dbReference type="EMBL" id="CP051180">
    <property type="protein sequence ID" value="QIZ78072.1"/>
    <property type="molecule type" value="Genomic_DNA"/>
</dbReference>